<name>A0A166K003_9AGAM</name>
<gene>
    <name evidence="7" type="ORF">FIBSPDRAFT_740535</name>
</gene>
<dbReference type="Proteomes" id="UP000076532">
    <property type="component" value="Unassembled WGS sequence"/>
</dbReference>
<keyword evidence="5" id="KW-0560">Oxidoreductase</keyword>
<evidence type="ECO:0000256" key="3">
    <source>
        <dbReference type="ARBA" id="ARBA00022630"/>
    </source>
</evidence>
<dbReference type="Gene3D" id="3.40.462.20">
    <property type="match status" value="1"/>
</dbReference>
<dbReference type="InterPro" id="IPR016166">
    <property type="entry name" value="FAD-bd_PCMH"/>
</dbReference>
<dbReference type="SUPFAM" id="SSF56176">
    <property type="entry name" value="FAD-binding/transporter-associated domain-like"/>
    <property type="match status" value="1"/>
</dbReference>
<dbReference type="InterPro" id="IPR006094">
    <property type="entry name" value="Oxid_FAD_bind_N"/>
</dbReference>
<evidence type="ECO:0000313" key="7">
    <source>
        <dbReference type="EMBL" id="KZP21383.1"/>
    </source>
</evidence>
<reference evidence="7 8" key="1">
    <citation type="journal article" date="2016" name="Mol. Biol. Evol.">
        <title>Comparative Genomics of Early-Diverging Mushroom-Forming Fungi Provides Insights into the Origins of Lignocellulose Decay Capabilities.</title>
        <authorList>
            <person name="Nagy L.G."/>
            <person name="Riley R."/>
            <person name="Tritt A."/>
            <person name="Adam C."/>
            <person name="Daum C."/>
            <person name="Floudas D."/>
            <person name="Sun H."/>
            <person name="Yadav J.S."/>
            <person name="Pangilinan J."/>
            <person name="Larsson K.H."/>
            <person name="Matsuura K."/>
            <person name="Barry K."/>
            <person name="Labutti K."/>
            <person name="Kuo R."/>
            <person name="Ohm R.A."/>
            <person name="Bhattacharya S.S."/>
            <person name="Shirouzu T."/>
            <person name="Yoshinaga Y."/>
            <person name="Martin F.M."/>
            <person name="Grigoriev I.V."/>
            <person name="Hibbett D.S."/>
        </authorList>
    </citation>
    <scope>NUCLEOTIDE SEQUENCE [LARGE SCALE GENOMIC DNA]</scope>
    <source>
        <strain evidence="7 8">CBS 109695</strain>
    </source>
</reference>
<dbReference type="GO" id="GO:0071949">
    <property type="term" value="F:FAD binding"/>
    <property type="evidence" value="ECO:0007669"/>
    <property type="project" value="InterPro"/>
</dbReference>
<comment type="similarity">
    <text evidence="2">Belongs to the oxygen-dependent FAD-linked oxidoreductase family.</text>
</comment>
<dbReference type="EMBL" id="KV417547">
    <property type="protein sequence ID" value="KZP21383.1"/>
    <property type="molecule type" value="Genomic_DNA"/>
</dbReference>
<evidence type="ECO:0000256" key="5">
    <source>
        <dbReference type="ARBA" id="ARBA00023002"/>
    </source>
</evidence>
<dbReference type="Gene3D" id="3.30.43.10">
    <property type="entry name" value="Uridine Diphospho-n-acetylenolpyruvylglucosamine Reductase, domain 2"/>
    <property type="match status" value="1"/>
</dbReference>
<dbReference type="InterPro" id="IPR050416">
    <property type="entry name" value="FAD-linked_Oxidoreductase"/>
</dbReference>
<dbReference type="OrthoDB" id="415825at2759"/>
<keyword evidence="8" id="KW-1185">Reference proteome</keyword>
<evidence type="ECO:0000256" key="1">
    <source>
        <dbReference type="ARBA" id="ARBA00001974"/>
    </source>
</evidence>
<dbReference type="Gene3D" id="3.30.465.10">
    <property type="match status" value="1"/>
</dbReference>
<sequence length="475" mass="51334">MSDFSSFTKAFTGDLVVPGDVDYEASIARWASNAQRNAKVVAFVKSPEDVALALAYAKASKLPIAIRGGGHSASGASSSEGGLVIDLSRHLNKVDVDAEKRVARVGGGALWRDVDIAAIAHGLAGVGGTVNHTGVGGLTLGGGFGWLSGSHGLVIDNLVEAQLVTADGSTKTLSSSQNEDLFWGIRGGGCNFGVVTQFVYQLHPQRKTVYAGSIIFTADSLPAIMTLTAEWWNNGPDEKEGVVHMVTRGPHGVCPMVIVFLFYNGSEQEGRTVFKDYFALSPMEDTTKEIPYEELNALTNPANPHGRGTYMKGVRWTKPRFDVISKVIGEVVKLSTERPDMEMYCIFEYFGLKRAYSVPDDATACIRSPYCNVLNVIRWDENTEENLVFARDASRKITDAVVSGNVELEDSKATAGYYGNYGEFNAFIALGDSDTGPVSDRAAGLYGANYPKLQALKKKYDPETVFSKWFVITPA</sequence>
<feature type="domain" description="FAD-binding PCMH-type" evidence="6">
    <location>
        <begin position="33"/>
        <end position="205"/>
    </location>
</feature>
<organism evidence="7 8">
    <name type="scientific">Athelia psychrophila</name>
    <dbReference type="NCBI Taxonomy" id="1759441"/>
    <lineage>
        <taxon>Eukaryota</taxon>
        <taxon>Fungi</taxon>
        <taxon>Dikarya</taxon>
        <taxon>Basidiomycota</taxon>
        <taxon>Agaricomycotina</taxon>
        <taxon>Agaricomycetes</taxon>
        <taxon>Agaricomycetidae</taxon>
        <taxon>Atheliales</taxon>
        <taxon>Atheliaceae</taxon>
        <taxon>Athelia</taxon>
    </lineage>
</organism>
<dbReference type="PANTHER" id="PTHR42973:SF39">
    <property type="entry name" value="FAD-BINDING PCMH-TYPE DOMAIN-CONTAINING PROTEIN"/>
    <property type="match status" value="1"/>
</dbReference>
<keyword evidence="4" id="KW-0274">FAD</keyword>
<evidence type="ECO:0000259" key="6">
    <source>
        <dbReference type="PROSITE" id="PS51387"/>
    </source>
</evidence>
<proteinExistence type="inferred from homology"/>
<dbReference type="InterPro" id="IPR012951">
    <property type="entry name" value="BBE"/>
</dbReference>
<dbReference type="STRING" id="436010.A0A166K003"/>
<comment type="cofactor">
    <cofactor evidence="1">
        <name>FAD</name>
        <dbReference type="ChEBI" id="CHEBI:57692"/>
    </cofactor>
</comment>
<dbReference type="PROSITE" id="PS51387">
    <property type="entry name" value="FAD_PCMH"/>
    <property type="match status" value="1"/>
</dbReference>
<dbReference type="InterPro" id="IPR016169">
    <property type="entry name" value="FAD-bd_PCMH_sub2"/>
</dbReference>
<evidence type="ECO:0000256" key="4">
    <source>
        <dbReference type="ARBA" id="ARBA00022827"/>
    </source>
</evidence>
<dbReference type="InterPro" id="IPR036318">
    <property type="entry name" value="FAD-bd_PCMH-like_sf"/>
</dbReference>
<evidence type="ECO:0000313" key="8">
    <source>
        <dbReference type="Proteomes" id="UP000076532"/>
    </source>
</evidence>
<dbReference type="GO" id="GO:0016491">
    <property type="term" value="F:oxidoreductase activity"/>
    <property type="evidence" value="ECO:0007669"/>
    <property type="project" value="UniProtKB-KW"/>
</dbReference>
<keyword evidence="3" id="KW-0285">Flavoprotein</keyword>
<dbReference type="PANTHER" id="PTHR42973">
    <property type="entry name" value="BINDING OXIDOREDUCTASE, PUTATIVE (AFU_ORTHOLOGUE AFUA_1G17690)-RELATED"/>
    <property type="match status" value="1"/>
</dbReference>
<evidence type="ECO:0000256" key="2">
    <source>
        <dbReference type="ARBA" id="ARBA00005466"/>
    </source>
</evidence>
<accession>A0A166K003</accession>
<dbReference type="Pfam" id="PF01565">
    <property type="entry name" value="FAD_binding_4"/>
    <property type="match status" value="1"/>
</dbReference>
<dbReference type="InterPro" id="IPR016167">
    <property type="entry name" value="FAD-bd_PCMH_sub1"/>
</dbReference>
<dbReference type="Pfam" id="PF08031">
    <property type="entry name" value="BBE"/>
    <property type="match status" value="1"/>
</dbReference>
<protein>
    <submittedName>
        <fullName evidence="7">FAD-binding domain-containing protein</fullName>
    </submittedName>
</protein>
<dbReference type="AlphaFoldDB" id="A0A166K003"/>